<feature type="transmembrane region" description="Helical" evidence="2">
    <location>
        <begin position="212"/>
        <end position="234"/>
    </location>
</feature>
<proteinExistence type="predicted"/>
<accession>D7FIZ7</accession>
<keyword evidence="2" id="KW-0472">Membrane</keyword>
<feature type="signal peptide" evidence="3">
    <location>
        <begin position="1"/>
        <end position="29"/>
    </location>
</feature>
<organism evidence="4 5">
    <name type="scientific">Ectocarpus siliculosus</name>
    <name type="common">Brown alga</name>
    <name type="synonym">Conferva siliculosa</name>
    <dbReference type="NCBI Taxonomy" id="2880"/>
    <lineage>
        <taxon>Eukaryota</taxon>
        <taxon>Sar</taxon>
        <taxon>Stramenopiles</taxon>
        <taxon>Ochrophyta</taxon>
        <taxon>PX clade</taxon>
        <taxon>Phaeophyceae</taxon>
        <taxon>Ectocarpales</taxon>
        <taxon>Ectocarpaceae</taxon>
        <taxon>Ectocarpus</taxon>
    </lineage>
</organism>
<sequence>MAMAQKPGKLVLKALAALIPLMVLIGVSTSGNGMNGATSKAVDGAGRRLQTATYDFATQLEMTICLTEEHTSDSATSTTDQLKVAVMEIFGIESADDVVVDDSLTRCTVDNWQRRVSIYNRADETGSAADIASAQVDQIYPGALTTAFLDDIATSINAQDAELVFTGTDLDLLSLGFLVIWLDSNGDVVDNQGTTTSKDVVNIGGTDVWWPWWAWLIYAAVVLCCICPMLFFFFKWRRDKEAELDSYGGGSGKDMGAPAPPSATSSNPYGGNYSAEENKSGK</sequence>
<keyword evidence="2" id="KW-0812">Transmembrane</keyword>
<dbReference type="Proteomes" id="UP000002630">
    <property type="component" value="Linkage Group LG18"/>
</dbReference>
<protein>
    <recommendedName>
        <fullName evidence="6">TPM domain-containing protein</fullName>
    </recommendedName>
</protein>
<dbReference type="AlphaFoldDB" id="D7FIZ7"/>
<evidence type="ECO:0000313" key="4">
    <source>
        <dbReference type="EMBL" id="CBJ49036.1"/>
    </source>
</evidence>
<dbReference type="EMBL" id="FN649743">
    <property type="protein sequence ID" value="CBJ49036.1"/>
    <property type="molecule type" value="Genomic_DNA"/>
</dbReference>
<keyword evidence="5" id="KW-1185">Reference proteome</keyword>
<evidence type="ECO:0008006" key="6">
    <source>
        <dbReference type="Google" id="ProtNLM"/>
    </source>
</evidence>
<keyword evidence="2" id="KW-1133">Transmembrane helix</keyword>
<keyword evidence="3" id="KW-0732">Signal</keyword>
<evidence type="ECO:0000256" key="1">
    <source>
        <dbReference type="SAM" id="MobiDB-lite"/>
    </source>
</evidence>
<reference evidence="4 5" key="1">
    <citation type="journal article" date="2010" name="Nature">
        <title>The Ectocarpus genome and the independent evolution of multicellularity in brown algae.</title>
        <authorList>
            <person name="Cock J.M."/>
            <person name="Sterck L."/>
            <person name="Rouze P."/>
            <person name="Scornet D."/>
            <person name="Allen A.E."/>
            <person name="Amoutzias G."/>
            <person name="Anthouard V."/>
            <person name="Artiguenave F."/>
            <person name="Aury J.M."/>
            <person name="Badger J.H."/>
            <person name="Beszteri B."/>
            <person name="Billiau K."/>
            <person name="Bonnet E."/>
            <person name="Bothwell J.H."/>
            <person name="Bowler C."/>
            <person name="Boyen C."/>
            <person name="Brownlee C."/>
            <person name="Carrano C.J."/>
            <person name="Charrier B."/>
            <person name="Cho G.Y."/>
            <person name="Coelho S.M."/>
            <person name="Collen J."/>
            <person name="Corre E."/>
            <person name="Da Silva C."/>
            <person name="Delage L."/>
            <person name="Delaroque N."/>
            <person name="Dittami S.M."/>
            <person name="Doulbeau S."/>
            <person name="Elias M."/>
            <person name="Farnham G."/>
            <person name="Gachon C.M."/>
            <person name="Gschloessl B."/>
            <person name="Heesch S."/>
            <person name="Jabbari K."/>
            <person name="Jubin C."/>
            <person name="Kawai H."/>
            <person name="Kimura K."/>
            <person name="Kloareg B."/>
            <person name="Kupper F.C."/>
            <person name="Lang D."/>
            <person name="Le Bail A."/>
            <person name="Leblanc C."/>
            <person name="Lerouge P."/>
            <person name="Lohr M."/>
            <person name="Lopez P.J."/>
            <person name="Martens C."/>
            <person name="Maumus F."/>
            <person name="Michel G."/>
            <person name="Miranda-Saavedra D."/>
            <person name="Morales J."/>
            <person name="Moreau H."/>
            <person name="Motomura T."/>
            <person name="Nagasato C."/>
            <person name="Napoli C.A."/>
            <person name="Nelson D.R."/>
            <person name="Nyvall-Collen P."/>
            <person name="Peters A.F."/>
            <person name="Pommier C."/>
            <person name="Potin P."/>
            <person name="Poulain J."/>
            <person name="Quesneville H."/>
            <person name="Read B."/>
            <person name="Rensing S.A."/>
            <person name="Ritter A."/>
            <person name="Rousvoal S."/>
            <person name="Samanta M."/>
            <person name="Samson G."/>
            <person name="Schroeder D.C."/>
            <person name="Segurens B."/>
            <person name="Strittmatter M."/>
            <person name="Tonon T."/>
            <person name="Tregear J.W."/>
            <person name="Valentin K."/>
            <person name="von Dassow P."/>
            <person name="Yamagishi T."/>
            <person name="Van de Peer Y."/>
            <person name="Wincker P."/>
        </authorList>
    </citation>
    <scope>NUCLEOTIDE SEQUENCE [LARGE SCALE GENOMIC DNA]</scope>
    <source>
        <strain evidence="5">Ec32 / CCAP1310/4</strain>
    </source>
</reference>
<dbReference type="EMBL" id="FN647904">
    <property type="protein sequence ID" value="CBJ49036.1"/>
    <property type="molecule type" value="Genomic_DNA"/>
</dbReference>
<feature type="region of interest" description="Disordered" evidence="1">
    <location>
        <begin position="244"/>
        <end position="282"/>
    </location>
</feature>
<dbReference type="InParanoid" id="D7FIZ7"/>
<evidence type="ECO:0000256" key="2">
    <source>
        <dbReference type="SAM" id="Phobius"/>
    </source>
</evidence>
<evidence type="ECO:0000256" key="3">
    <source>
        <dbReference type="SAM" id="SignalP"/>
    </source>
</evidence>
<dbReference type="OrthoDB" id="10289920at2759"/>
<gene>
    <name evidence="4" type="ORF">Esi_0125_0016</name>
</gene>
<feature type="chain" id="PRO_5003095556" description="TPM domain-containing protein" evidence="3">
    <location>
        <begin position="30"/>
        <end position="282"/>
    </location>
</feature>
<name>D7FIZ7_ECTSI</name>
<evidence type="ECO:0000313" key="5">
    <source>
        <dbReference type="Proteomes" id="UP000002630"/>
    </source>
</evidence>